<dbReference type="Proteomes" id="UP000064967">
    <property type="component" value="Chromosome"/>
</dbReference>
<dbReference type="KEGG" id="llu:AKJ09_01744"/>
<sequence>MHVPADVVEHALGRTRTTLGLPASGGHRLATGWMKLLAGGALIAASGAFLVSSRSASFSSSAPASPVATSESNTPPADSRETTTDAAAEETATATAPREPSTVDVAALPSVLLPTPKRAPRKGGAEQPDIESSRLAQERALILQIREALQRRKFSDASRLIARHESEFPQGQFVEQRKALHVWLTRDQGKNDQADLEAGEFKAEHPESLMVPSVGAGK</sequence>
<evidence type="ECO:0000313" key="4">
    <source>
        <dbReference type="Proteomes" id="UP000064967"/>
    </source>
</evidence>
<proteinExistence type="predicted"/>
<feature type="region of interest" description="Disordered" evidence="1">
    <location>
        <begin position="59"/>
        <end position="133"/>
    </location>
</feature>
<organism evidence="3 4">
    <name type="scientific">Labilithrix luteola</name>
    <dbReference type="NCBI Taxonomy" id="1391654"/>
    <lineage>
        <taxon>Bacteria</taxon>
        <taxon>Pseudomonadati</taxon>
        <taxon>Myxococcota</taxon>
        <taxon>Polyangia</taxon>
        <taxon>Polyangiales</taxon>
        <taxon>Labilitrichaceae</taxon>
        <taxon>Labilithrix</taxon>
    </lineage>
</organism>
<gene>
    <name evidence="3" type="ORF">AKJ09_01744</name>
</gene>
<accession>A0A0K1PNG2</accession>
<protein>
    <submittedName>
        <fullName evidence="3">Uncharacterized protein</fullName>
    </submittedName>
</protein>
<keyword evidence="4" id="KW-1185">Reference proteome</keyword>
<keyword evidence="2" id="KW-0812">Transmembrane</keyword>
<evidence type="ECO:0000256" key="1">
    <source>
        <dbReference type="SAM" id="MobiDB-lite"/>
    </source>
</evidence>
<dbReference type="EMBL" id="CP012333">
    <property type="protein sequence ID" value="AKU95080.1"/>
    <property type="molecule type" value="Genomic_DNA"/>
</dbReference>
<reference evidence="3 4" key="1">
    <citation type="submission" date="2015-08" db="EMBL/GenBank/DDBJ databases">
        <authorList>
            <person name="Babu N.S."/>
            <person name="Beckwith C.J."/>
            <person name="Beseler K.G."/>
            <person name="Brison A."/>
            <person name="Carone J.V."/>
            <person name="Caskin T.P."/>
            <person name="Diamond M."/>
            <person name="Durham M.E."/>
            <person name="Foxe J.M."/>
            <person name="Go M."/>
            <person name="Henderson B.A."/>
            <person name="Jones I.B."/>
            <person name="McGettigan J.A."/>
            <person name="Micheletti S.J."/>
            <person name="Nasrallah M.E."/>
            <person name="Ortiz D."/>
            <person name="Piller C.R."/>
            <person name="Privatt S.R."/>
            <person name="Schneider S.L."/>
            <person name="Sharp S."/>
            <person name="Smith T.C."/>
            <person name="Stanton J.D."/>
            <person name="Ullery H.E."/>
            <person name="Wilson R.J."/>
            <person name="Serrano M.G."/>
            <person name="Buck G."/>
            <person name="Lee V."/>
            <person name="Wang Y."/>
            <person name="Carvalho R."/>
            <person name="Voegtly L."/>
            <person name="Shi R."/>
            <person name="Duckworth R."/>
            <person name="Johnson A."/>
            <person name="Loviza R."/>
            <person name="Walstead R."/>
            <person name="Shah Z."/>
            <person name="Kiflezghi M."/>
            <person name="Wade K."/>
            <person name="Ball S.L."/>
            <person name="Bradley K.W."/>
            <person name="Asai D.J."/>
            <person name="Bowman C.A."/>
            <person name="Russell D.A."/>
            <person name="Pope W.H."/>
            <person name="Jacobs-Sera D."/>
            <person name="Hendrix R.W."/>
            <person name="Hatfull G.F."/>
        </authorList>
    </citation>
    <scope>NUCLEOTIDE SEQUENCE [LARGE SCALE GENOMIC DNA]</scope>
    <source>
        <strain evidence="3 4">DSM 27648</strain>
    </source>
</reference>
<keyword evidence="2" id="KW-1133">Transmembrane helix</keyword>
<evidence type="ECO:0000313" key="3">
    <source>
        <dbReference type="EMBL" id="AKU95080.1"/>
    </source>
</evidence>
<feature type="compositionally biased region" description="Low complexity" evidence="1">
    <location>
        <begin position="84"/>
        <end position="102"/>
    </location>
</feature>
<name>A0A0K1PNG2_9BACT</name>
<evidence type="ECO:0000256" key="2">
    <source>
        <dbReference type="SAM" id="Phobius"/>
    </source>
</evidence>
<feature type="compositionally biased region" description="Low complexity" evidence="1">
    <location>
        <begin position="59"/>
        <end position="72"/>
    </location>
</feature>
<dbReference type="AlphaFoldDB" id="A0A0K1PNG2"/>
<feature type="transmembrane region" description="Helical" evidence="2">
    <location>
        <begin position="32"/>
        <end position="51"/>
    </location>
</feature>
<dbReference type="STRING" id="1391654.AKJ09_01744"/>
<dbReference type="PATRIC" id="fig|1391654.3.peg.1762"/>
<keyword evidence="2" id="KW-0472">Membrane</keyword>